<evidence type="ECO:0000256" key="6">
    <source>
        <dbReference type="ARBA" id="ARBA00022806"/>
    </source>
</evidence>
<evidence type="ECO:0000256" key="1">
    <source>
        <dbReference type="ARBA" id="ARBA00022515"/>
    </source>
</evidence>
<evidence type="ECO:0000256" key="10">
    <source>
        <dbReference type="ARBA" id="ARBA00023235"/>
    </source>
</evidence>
<dbReference type="EC" id="5.6.2.4" evidence="12"/>
<dbReference type="Gene3D" id="3.40.1440.60">
    <property type="entry name" value="PriA, 3(prime) DNA-binding domain"/>
    <property type="match status" value="1"/>
</dbReference>
<evidence type="ECO:0000256" key="5">
    <source>
        <dbReference type="ARBA" id="ARBA00022801"/>
    </source>
</evidence>
<comment type="cofactor">
    <cofactor evidence="12">
        <name>Zn(2+)</name>
        <dbReference type="ChEBI" id="CHEBI:29105"/>
    </cofactor>
    <text evidence="12">Binds 2 zinc ions per subunit.</text>
</comment>
<evidence type="ECO:0000259" key="13">
    <source>
        <dbReference type="PROSITE" id="PS51192"/>
    </source>
</evidence>
<dbReference type="InterPro" id="IPR005259">
    <property type="entry name" value="PriA"/>
</dbReference>
<keyword evidence="1 12" id="KW-0639">Primosome</keyword>
<proteinExistence type="inferred from homology"/>
<dbReference type="AlphaFoldDB" id="A0AAQ1RUV3"/>
<feature type="binding site" evidence="12">
    <location>
        <position position="553"/>
    </location>
    <ligand>
        <name>Zn(2+)</name>
        <dbReference type="ChEBI" id="CHEBI:29105"/>
        <label>1</label>
    </ligand>
</feature>
<reference evidence="16" key="1">
    <citation type="submission" date="2016-11" db="EMBL/GenBank/DDBJ databases">
        <authorList>
            <person name="Jaros S."/>
            <person name="Januszkiewicz K."/>
            <person name="Wedrychowicz H."/>
        </authorList>
    </citation>
    <scope>NUCLEOTIDE SEQUENCE [LARGE SCALE GENOMIC DNA]</scope>
    <source>
        <strain evidence="16">DSM 4029</strain>
    </source>
</reference>
<evidence type="ECO:0000256" key="2">
    <source>
        <dbReference type="ARBA" id="ARBA00022705"/>
    </source>
</evidence>
<dbReference type="GO" id="GO:1990077">
    <property type="term" value="C:primosome complex"/>
    <property type="evidence" value="ECO:0007669"/>
    <property type="project" value="UniProtKB-UniRule"/>
</dbReference>
<dbReference type="PANTHER" id="PTHR30580:SF0">
    <property type="entry name" value="PRIMOSOMAL PROTEIN N"/>
    <property type="match status" value="1"/>
</dbReference>
<keyword evidence="7 12" id="KW-0862">Zinc</keyword>
<comment type="catalytic activity">
    <reaction evidence="11 12">
        <text>ATP + H2O = ADP + phosphate + H(+)</text>
        <dbReference type="Rhea" id="RHEA:13065"/>
        <dbReference type="ChEBI" id="CHEBI:15377"/>
        <dbReference type="ChEBI" id="CHEBI:15378"/>
        <dbReference type="ChEBI" id="CHEBI:30616"/>
        <dbReference type="ChEBI" id="CHEBI:43474"/>
        <dbReference type="ChEBI" id="CHEBI:456216"/>
        <dbReference type="EC" id="5.6.2.4"/>
    </reaction>
</comment>
<name>A0AAQ1RUV3_9FIRM</name>
<dbReference type="InterPro" id="IPR011545">
    <property type="entry name" value="DEAD/DEAH_box_helicase_dom"/>
</dbReference>
<dbReference type="Pfam" id="PF18319">
    <property type="entry name" value="Zn_ribbon_PriA"/>
    <property type="match status" value="1"/>
</dbReference>
<dbReference type="GO" id="GO:0006270">
    <property type="term" value="P:DNA replication initiation"/>
    <property type="evidence" value="ECO:0007669"/>
    <property type="project" value="TreeGrafter"/>
</dbReference>
<accession>A0AAQ1RUV3</accession>
<keyword evidence="10 12" id="KW-0413">Isomerase</keyword>
<dbReference type="GO" id="GO:0003677">
    <property type="term" value="F:DNA binding"/>
    <property type="evidence" value="ECO:0007669"/>
    <property type="project" value="UniProtKB-UniRule"/>
</dbReference>
<dbReference type="InterPro" id="IPR027417">
    <property type="entry name" value="P-loop_NTPase"/>
</dbReference>
<feature type="binding site" evidence="12">
    <location>
        <position position="543"/>
    </location>
    <ligand>
        <name>Zn(2+)</name>
        <dbReference type="ChEBI" id="CHEBI:29105"/>
        <label>2</label>
    </ligand>
</feature>
<dbReference type="NCBIfam" id="TIGR00595">
    <property type="entry name" value="priA"/>
    <property type="match status" value="1"/>
</dbReference>
<dbReference type="Pfam" id="PF18074">
    <property type="entry name" value="PriA_C"/>
    <property type="match status" value="1"/>
</dbReference>
<evidence type="ECO:0000313" key="16">
    <source>
        <dbReference type="Proteomes" id="UP000184089"/>
    </source>
</evidence>
<dbReference type="Pfam" id="PF00270">
    <property type="entry name" value="DEAD"/>
    <property type="match status" value="1"/>
</dbReference>
<dbReference type="SMART" id="SM00490">
    <property type="entry name" value="HELICc"/>
    <property type="match status" value="1"/>
</dbReference>
<dbReference type="InterPro" id="IPR041222">
    <property type="entry name" value="PriA_3primeBD"/>
</dbReference>
<evidence type="ECO:0000259" key="14">
    <source>
        <dbReference type="PROSITE" id="PS51194"/>
    </source>
</evidence>
<dbReference type="PROSITE" id="PS51194">
    <property type="entry name" value="HELICASE_CTER"/>
    <property type="match status" value="1"/>
</dbReference>
<dbReference type="GO" id="GO:0008270">
    <property type="term" value="F:zinc ion binding"/>
    <property type="evidence" value="ECO:0007669"/>
    <property type="project" value="UniProtKB-UniRule"/>
</dbReference>
<evidence type="ECO:0000256" key="7">
    <source>
        <dbReference type="ARBA" id="ARBA00022833"/>
    </source>
</evidence>
<evidence type="ECO:0000256" key="3">
    <source>
        <dbReference type="ARBA" id="ARBA00022723"/>
    </source>
</evidence>
<dbReference type="CDD" id="cd17929">
    <property type="entry name" value="DEXHc_priA"/>
    <property type="match status" value="1"/>
</dbReference>
<feature type="binding site" evidence="12">
    <location>
        <position position="516"/>
    </location>
    <ligand>
        <name>Zn(2+)</name>
        <dbReference type="ChEBI" id="CHEBI:29105"/>
        <label>1</label>
    </ligand>
</feature>
<dbReference type="Proteomes" id="UP000184089">
    <property type="component" value="Unassembled WGS sequence"/>
</dbReference>
<comment type="function">
    <text evidence="12">Initiates the restart of stalled replication forks, which reloads the replicative helicase on sites other than the origin of replication. Recognizes and binds to abandoned replication forks and remodels them to uncover a helicase loading site. Promotes assembly of the primosome at these replication forks.</text>
</comment>
<keyword evidence="6 12" id="KW-0347">Helicase</keyword>
<dbReference type="PANTHER" id="PTHR30580">
    <property type="entry name" value="PRIMOSOMAL PROTEIN N"/>
    <property type="match status" value="1"/>
</dbReference>
<feature type="binding site" evidence="12">
    <location>
        <position position="513"/>
    </location>
    <ligand>
        <name>Zn(2+)</name>
        <dbReference type="ChEBI" id="CHEBI:29105"/>
        <label>1</label>
    </ligand>
</feature>
<dbReference type="Pfam" id="PF00271">
    <property type="entry name" value="Helicase_C"/>
    <property type="match status" value="1"/>
</dbReference>
<keyword evidence="4 12" id="KW-0547">Nucleotide-binding</keyword>
<comment type="caution">
    <text evidence="15">The sequence shown here is derived from an EMBL/GenBank/DDBJ whole genome shotgun (WGS) entry which is preliminary data.</text>
</comment>
<dbReference type="HAMAP" id="MF_00983">
    <property type="entry name" value="PriA"/>
    <property type="match status" value="1"/>
</dbReference>
<dbReference type="PROSITE" id="PS51192">
    <property type="entry name" value="HELICASE_ATP_BIND_1"/>
    <property type="match status" value="1"/>
</dbReference>
<dbReference type="FunFam" id="3.40.50.300:FF:000489">
    <property type="entry name" value="Primosome assembly protein PriA"/>
    <property type="match status" value="1"/>
</dbReference>
<dbReference type="InterPro" id="IPR014001">
    <property type="entry name" value="Helicase_ATP-bd"/>
</dbReference>
<dbReference type="InterPro" id="IPR001650">
    <property type="entry name" value="Helicase_C-like"/>
</dbReference>
<evidence type="ECO:0000256" key="12">
    <source>
        <dbReference type="HAMAP-Rule" id="MF_00983"/>
    </source>
</evidence>
<feature type="binding site" evidence="12">
    <location>
        <position position="525"/>
    </location>
    <ligand>
        <name>Zn(2+)</name>
        <dbReference type="ChEBI" id="CHEBI:29105"/>
        <label>2</label>
    </ligand>
</feature>
<dbReference type="SMART" id="SM00487">
    <property type="entry name" value="DEXDc"/>
    <property type="match status" value="1"/>
</dbReference>
<evidence type="ECO:0000256" key="8">
    <source>
        <dbReference type="ARBA" id="ARBA00022840"/>
    </source>
</evidence>
<dbReference type="GO" id="GO:0006302">
    <property type="term" value="P:double-strand break repair"/>
    <property type="evidence" value="ECO:0007669"/>
    <property type="project" value="InterPro"/>
</dbReference>
<dbReference type="InterPro" id="IPR041236">
    <property type="entry name" value="PriA_C"/>
</dbReference>
<feature type="domain" description="Helicase ATP-binding" evidence="13">
    <location>
        <begin position="285"/>
        <end position="451"/>
    </location>
</feature>
<keyword evidence="2 12" id="KW-0235">DNA replication</keyword>
<keyword evidence="9 12" id="KW-0238">DNA-binding</keyword>
<dbReference type="GO" id="GO:0043138">
    <property type="term" value="F:3'-5' DNA helicase activity"/>
    <property type="evidence" value="ECO:0007669"/>
    <property type="project" value="UniProtKB-EC"/>
</dbReference>
<keyword evidence="8 12" id="KW-0067">ATP-binding</keyword>
<keyword evidence="3 12" id="KW-0479">Metal-binding</keyword>
<dbReference type="GO" id="GO:0005524">
    <property type="term" value="F:ATP binding"/>
    <property type="evidence" value="ECO:0007669"/>
    <property type="project" value="UniProtKB-UniRule"/>
</dbReference>
<comment type="subunit">
    <text evidence="12">Component of the replication restart primosome.</text>
</comment>
<feature type="binding site" evidence="12">
    <location>
        <position position="540"/>
    </location>
    <ligand>
        <name>Zn(2+)</name>
        <dbReference type="ChEBI" id="CHEBI:29105"/>
        <label>2</label>
    </ligand>
</feature>
<protein>
    <recommendedName>
        <fullName evidence="12">Replication restart protein PriA</fullName>
    </recommendedName>
    <alternativeName>
        <fullName evidence="12">ATP-dependent DNA helicase PriA</fullName>
        <ecNumber evidence="12">5.6.2.4</ecNumber>
    </alternativeName>
    <alternativeName>
        <fullName evidence="12">DNA 3'-5' helicase PriA</fullName>
    </alternativeName>
</protein>
<dbReference type="InterPro" id="IPR042115">
    <property type="entry name" value="PriA_3primeBD_sf"/>
</dbReference>
<evidence type="ECO:0000256" key="9">
    <source>
        <dbReference type="ARBA" id="ARBA00023125"/>
    </source>
</evidence>
<evidence type="ECO:0000313" key="15">
    <source>
        <dbReference type="EMBL" id="SHF69726.1"/>
    </source>
</evidence>
<keyword evidence="5 12" id="KW-0378">Hydrolase</keyword>
<feature type="binding site" evidence="12">
    <location>
        <position position="522"/>
    </location>
    <ligand>
        <name>Zn(2+)</name>
        <dbReference type="ChEBI" id="CHEBI:29105"/>
        <label>2</label>
    </ligand>
</feature>
<organism evidence="15 16">
    <name type="scientific">Bittarella massiliensis</name>
    <name type="common">ex Durand et al. 2017</name>
    <dbReference type="NCBI Taxonomy" id="1720313"/>
    <lineage>
        <taxon>Bacteria</taxon>
        <taxon>Bacillati</taxon>
        <taxon>Bacillota</taxon>
        <taxon>Clostridia</taxon>
        <taxon>Eubacteriales</taxon>
        <taxon>Oscillospiraceae</taxon>
        <taxon>Bittarella (ex Durand et al. 2017)</taxon>
    </lineage>
</organism>
<evidence type="ECO:0000256" key="11">
    <source>
        <dbReference type="ARBA" id="ARBA00048988"/>
    </source>
</evidence>
<sequence>MSVPETVAKIAVDNAAFYFDKPFSYKIPPALREEVAPGARVTVPFGRGNKRRSGLVLEFCQEEDTSRCKEIASVYDRELCENEELFKLVFYLRETTFCTYYDAAKAILPAGVGITIKEYFLLREELLPPALTPRQQSAVEALRARRGRLLCADLLAAAGWKPDARELRELLECGALERDYQNRRRYGGDQITWAKAIPFTGKLTPKQKAVYDWLCTREEGATLKELLYQTGVGRTVVDNLKKKGALALFEQESYREVFDVAGREDPGGVVLTPAQAAVYDPLSAAMAKRAYGCSLLYGVTGSGKTLVFIKLIENALRLGKQAILLVPEIALTPQVITRFKTLFGERVAVLHSGLSVGERASEYRRIKEGKADIVIGTRSAVFAPLRNIGIIILDEEQEGSYHSDSSPKYHARDVARFRAKYHAAQLVLASATPSVLTFSAAKRGEIALYQLPERYSGNALPQVELVDMKAELASGNTFEISRPLARQIQLAVGAGHQVILLINRRGYNTTAVCSSCGAVARCKHCDIPLTYHRQNGRLVCHYCGYSVELTGRCDNCGDSHLRLLGAGTQKVEDQLELLFPEARILRMDTDTTVSKDSHRAFLQAFAGGEYDILVGTQMVAKGLDFPNVTLVGVLGIDHVLGGQSYRSFERCFSLVTQVVGRGGRGAQSGRAVIQTFDPQNRVLGLASRQDYDAFFAEEMQARKYLLYPPFCDLCLIGLTGAKRERCIEAGRALMEILQRLAQGNYRGVPLRLMGPTPFLVERVSDKYRYKIIVKCKNNRTFRALLREAIAALAQQVSLRDVAVGVDFHPDNEI</sequence>
<dbReference type="SUPFAM" id="SSF52540">
    <property type="entry name" value="P-loop containing nucleoside triphosphate hydrolases"/>
    <property type="match status" value="2"/>
</dbReference>
<dbReference type="Pfam" id="PF17764">
    <property type="entry name" value="PriA_3primeBD"/>
    <property type="match status" value="1"/>
</dbReference>
<gene>
    <name evidence="12" type="primary">priA</name>
    <name evidence="15" type="ORF">SAMN05444424_0374</name>
</gene>
<feature type="binding site" evidence="12">
    <location>
        <position position="556"/>
    </location>
    <ligand>
        <name>Zn(2+)</name>
        <dbReference type="ChEBI" id="CHEBI:29105"/>
        <label>1</label>
    </ligand>
</feature>
<dbReference type="GO" id="GO:0006310">
    <property type="term" value="P:DNA recombination"/>
    <property type="evidence" value="ECO:0007669"/>
    <property type="project" value="InterPro"/>
</dbReference>
<comment type="catalytic activity">
    <reaction evidence="12">
        <text>Couples ATP hydrolysis with the unwinding of duplex DNA by translocating in the 3'-5' direction.</text>
        <dbReference type="EC" id="5.6.2.4"/>
    </reaction>
</comment>
<dbReference type="InterPro" id="IPR040498">
    <property type="entry name" value="PriA_CRR"/>
</dbReference>
<dbReference type="EMBL" id="FQVY01000001">
    <property type="protein sequence ID" value="SHF69726.1"/>
    <property type="molecule type" value="Genomic_DNA"/>
</dbReference>
<comment type="similarity">
    <text evidence="12">Belongs to the helicase family. PriA subfamily.</text>
</comment>
<dbReference type="GO" id="GO:0006269">
    <property type="term" value="P:DNA replication, synthesis of primer"/>
    <property type="evidence" value="ECO:0007669"/>
    <property type="project" value="UniProtKB-KW"/>
</dbReference>
<evidence type="ECO:0000256" key="4">
    <source>
        <dbReference type="ARBA" id="ARBA00022741"/>
    </source>
</evidence>
<dbReference type="Gene3D" id="3.40.50.300">
    <property type="entry name" value="P-loop containing nucleotide triphosphate hydrolases"/>
    <property type="match status" value="2"/>
</dbReference>
<dbReference type="GO" id="GO:0016787">
    <property type="term" value="F:hydrolase activity"/>
    <property type="evidence" value="ECO:0007669"/>
    <property type="project" value="UniProtKB-KW"/>
</dbReference>
<feature type="domain" description="Helicase C-terminal" evidence="14">
    <location>
        <begin position="548"/>
        <end position="707"/>
    </location>
</feature>